<evidence type="ECO:0008006" key="4">
    <source>
        <dbReference type="Google" id="ProtNLM"/>
    </source>
</evidence>
<gene>
    <name evidence="2" type="ORF">FB45DRAFT_431764</name>
</gene>
<feature type="transmembrane region" description="Helical" evidence="1">
    <location>
        <begin position="107"/>
        <end position="131"/>
    </location>
</feature>
<name>A0AAD7B0U3_9AGAR</name>
<feature type="transmembrane region" description="Helical" evidence="1">
    <location>
        <begin position="64"/>
        <end position="86"/>
    </location>
</feature>
<organism evidence="2 3">
    <name type="scientific">Roridomyces roridus</name>
    <dbReference type="NCBI Taxonomy" id="1738132"/>
    <lineage>
        <taxon>Eukaryota</taxon>
        <taxon>Fungi</taxon>
        <taxon>Dikarya</taxon>
        <taxon>Basidiomycota</taxon>
        <taxon>Agaricomycotina</taxon>
        <taxon>Agaricomycetes</taxon>
        <taxon>Agaricomycetidae</taxon>
        <taxon>Agaricales</taxon>
        <taxon>Marasmiineae</taxon>
        <taxon>Mycenaceae</taxon>
        <taxon>Roridomyces</taxon>
    </lineage>
</organism>
<dbReference type="AlphaFoldDB" id="A0AAD7B0U3"/>
<keyword evidence="1" id="KW-0812">Transmembrane</keyword>
<evidence type="ECO:0000256" key="1">
    <source>
        <dbReference type="SAM" id="Phobius"/>
    </source>
</evidence>
<keyword evidence="1" id="KW-1133">Transmembrane helix</keyword>
<feature type="transmembrane region" description="Helical" evidence="1">
    <location>
        <begin position="137"/>
        <end position="155"/>
    </location>
</feature>
<proteinExistence type="predicted"/>
<reference evidence="2" key="1">
    <citation type="submission" date="2023-03" db="EMBL/GenBank/DDBJ databases">
        <title>Massive genome expansion in bonnet fungi (Mycena s.s.) driven by repeated elements and novel gene families across ecological guilds.</title>
        <authorList>
            <consortium name="Lawrence Berkeley National Laboratory"/>
            <person name="Harder C.B."/>
            <person name="Miyauchi S."/>
            <person name="Viragh M."/>
            <person name="Kuo A."/>
            <person name="Thoen E."/>
            <person name="Andreopoulos B."/>
            <person name="Lu D."/>
            <person name="Skrede I."/>
            <person name="Drula E."/>
            <person name="Henrissat B."/>
            <person name="Morin E."/>
            <person name="Kohler A."/>
            <person name="Barry K."/>
            <person name="LaButti K."/>
            <person name="Morin E."/>
            <person name="Salamov A."/>
            <person name="Lipzen A."/>
            <person name="Mereny Z."/>
            <person name="Hegedus B."/>
            <person name="Baldrian P."/>
            <person name="Stursova M."/>
            <person name="Weitz H."/>
            <person name="Taylor A."/>
            <person name="Grigoriev I.V."/>
            <person name="Nagy L.G."/>
            <person name="Martin F."/>
            <person name="Kauserud H."/>
        </authorList>
    </citation>
    <scope>NUCLEOTIDE SEQUENCE</scope>
    <source>
        <strain evidence="2">9284</strain>
    </source>
</reference>
<comment type="caution">
    <text evidence="2">The sequence shown here is derived from an EMBL/GenBank/DDBJ whole genome shotgun (WGS) entry which is preliminary data.</text>
</comment>
<feature type="transmembrane region" description="Helical" evidence="1">
    <location>
        <begin position="167"/>
        <end position="194"/>
    </location>
</feature>
<accession>A0AAD7B0U3</accession>
<dbReference type="Proteomes" id="UP001221142">
    <property type="component" value="Unassembled WGS sequence"/>
</dbReference>
<dbReference type="EMBL" id="JARKIF010000051">
    <property type="protein sequence ID" value="KAJ7607160.1"/>
    <property type="molecule type" value="Genomic_DNA"/>
</dbReference>
<keyword evidence="1" id="KW-0472">Membrane</keyword>
<keyword evidence="3" id="KW-1185">Reference proteome</keyword>
<protein>
    <recommendedName>
        <fullName evidence="4">Transmembrane protein</fullName>
    </recommendedName>
</protein>
<sequence length="212" mass="23127">MAVTPSKTPRLIALFLAWAWAVVSLGIEINAFFKSHKDKRDIEDLVPSPTTISINTNDVFRSGAVVTAGCATVIALCTLFIILLIFDRPSSLSASGRPSMATRTLPLQYLSLGFFSLWIFSAQVPVTVFVAQRSPKIVASLAGITIPASVVKTIESSLGVRTRYKDYHYLILVAVLPWFTFLFTLIAAVVSYLASTRRADTNQVEVEQKAAA</sequence>
<evidence type="ECO:0000313" key="2">
    <source>
        <dbReference type="EMBL" id="KAJ7607160.1"/>
    </source>
</evidence>
<evidence type="ECO:0000313" key="3">
    <source>
        <dbReference type="Proteomes" id="UP001221142"/>
    </source>
</evidence>